<proteinExistence type="predicted"/>
<name>A0A133UFN8_9EURY</name>
<protein>
    <submittedName>
        <fullName evidence="1">Uncharacterized protein</fullName>
    </submittedName>
</protein>
<evidence type="ECO:0000313" key="1">
    <source>
        <dbReference type="EMBL" id="KXA93043.1"/>
    </source>
</evidence>
<dbReference type="Proteomes" id="UP000070284">
    <property type="component" value="Unassembled WGS sequence"/>
</dbReference>
<keyword evidence="2" id="KW-1185">Reference proteome</keyword>
<accession>A0A133UFN8</accession>
<sequence length="67" mass="7455">MKKPAGRFAPRDPTWDDLLDLNGSLQDAVNLLQNARASHGRQVGAVFESEMSRFGRLTDSLRSALRN</sequence>
<comment type="caution">
    <text evidence="1">The sequence shown here is derived from an EMBL/GenBank/DDBJ whole genome shotgun (WGS) entry which is preliminary data.</text>
</comment>
<evidence type="ECO:0000313" key="2">
    <source>
        <dbReference type="Proteomes" id="UP000070284"/>
    </source>
</evidence>
<dbReference type="AlphaFoldDB" id="A0A133UFN8"/>
<reference evidence="1 2" key="1">
    <citation type="journal article" date="2016" name="Sci. Rep.">
        <title>Metabolic traits of an uncultured archaeal lineage -MSBL1- from brine pools of the Red Sea.</title>
        <authorList>
            <person name="Mwirichia R."/>
            <person name="Alam I."/>
            <person name="Rashid M."/>
            <person name="Vinu M."/>
            <person name="Ba-Alawi W."/>
            <person name="Anthony Kamau A."/>
            <person name="Kamanda Ngugi D."/>
            <person name="Goker M."/>
            <person name="Klenk H.P."/>
            <person name="Bajic V."/>
            <person name="Stingl U."/>
        </authorList>
    </citation>
    <scope>NUCLEOTIDE SEQUENCE [LARGE SCALE GENOMIC DNA]</scope>
    <source>
        <strain evidence="1">SCGC-AAA259E19</strain>
    </source>
</reference>
<organism evidence="1 2">
    <name type="scientific">candidate division MSBL1 archaeon SCGC-AAA259E19</name>
    <dbReference type="NCBI Taxonomy" id="1698264"/>
    <lineage>
        <taxon>Archaea</taxon>
        <taxon>Methanobacteriati</taxon>
        <taxon>Methanobacteriota</taxon>
        <taxon>candidate division MSBL1</taxon>
    </lineage>
</organism>
<dbReference type="EMBL" id="LHXO01000124">
    <property type="protein sequence ID" value="KXA93043.1"/>
    <property type="molecule type" value="Genomic_DNA"/>
</dbReference>
<gene>
    <name evidence="1" type="ORF">AKJ65_06735</name>
</gene>